<evidence type="ECO:0000313" key="3">
    <source>
        <dbReference type="Proteomes" id="UP000030512"/>
    </source>
</evidence>
<keyword evidence="1" id="KW-0732">Signal</keyword>
<dbReference type="OrthoDB" id="277577at2"/>
<evidence type="ECO:0000313" key="2">
    <source>
        <dbReference type="EMBL" id="AMK79047.1"/>
    </source>
</evidence>
<gene>
    <name evidence="2" type="ORF">JT25_021605</name>
</gene>
<keyword evidence="3" id="KW-1185">Reference proteome</keyword>
<sequence>MEKLIRYLAVSVCLVTAPIVNAAPQAMEQYTVLAALTLNFARFTQWPEQAFAESGDSLNVCLVGDNVVQQSFESINGKNVGDRAIKIIYADRLRNLTQCHVLFISELAKNLLLQVFIDIKSHPVLTMGEDQDFMDSGGMVSMINKEGKIQLYVNLAAAKAARLNISSNLLRLANIVGEN</sequence>
<dbReference type="STRING" id="1538553.JT25_021605"/>
<dbReference type="InterPro" id="IPR025293">
    <property type="entry name" value="YfiR/HmsC-like"/>
</dbReference>
<dbReference type="RefSeq" id="WP_036278653.1">
    <property type="nucleotide sequence ID" value="NZ_CP014476.1"/>
</dbReference>
<dbReference type="Pfam" id="PF13689">
    <property type="entry name" value="DUF4154"/>
    <property type="match status" value="1"/>
</dbReference>
<reference evidence="2 3" key="1">
    <citation type="journal article" date="2015" name="Environ. Microbiol.">
        <title>Methane oxidation coupled to nitrate reduction under hypoxia by the Gammaproteobacterium Methylomonas denitrificans, sp. nov. type strain FJG1.</title>
        <authorList>
            <person name="Kits K.D."/>
            <person name="Klotz M.G."/>
            <person name="Stein L.Y."/>
        </authorList>
    </citation>
    <scope>NUCLEOTIDE SEQUENCE [LARGE SCALE GENOMIC DNA]</scope>
    <source>
        <strain evidence="2 3">FJG1</strain>
    </source>
</reference>
<feature type="signal peptide" evidence="1">
    <location>
        <begin position="1"/>
        <end position="22"/>
    </location>
</feature>
<accession>A0A140E6M3</accession>
<organism evidence="2 3">
    <name type="scientific">Methylomonas denitrificans</name>
    <dbReference type="NCBI Taxonomy" id="1538553"/>
    <lineage>
        <taxon>Bacteria</taxon>
        <taxon>Pseudomonadati</taxon>
        <taxon>Pseudomonadota</taxon>
        <taxon>Gammaproteobacteria</taxon>
        <taxon>Methylococcales</taxon>
        <taxon>Methylococcaceae</taxon>
        <taxon>Methylomonas</taxon>
    </lineage>
</organism>
<dbReference type="KEGG" id="mdn:JT25_021605"/>
<evidence type="ECO:0000256" key="1">
    <source>
        <dbReference type="SAM" id="SignalP"/>
    </source>
</evidence>
<dbReference type="AlphaFoldDB" id="A0A140E6M3"/>
<dbReference type="EMBL" id="CP014476">
    <property type="protein sequence ID" value="AMK79047.1"/>
    <property type="molecule type" value="Genomic_DNA"/>
</dbReference>
<evidence type="ECO:0008006" key="4">
    <source>
        <dbReference type="Google" id="ProtNLM"/>
    </source>
</evidence>
<name>A0A140E6M3_9GAMM</name>
<feature type="chain" id="PRO_5007807389" description="DUF4154 domain-containing protein" evidence="1">
    <location>
        <begin position="23"/>
        <end position="179"/>
    </location>
</feature>
<dbReference type="Proteomes" id="UP000030512">
    <property type="component" value="Chromosome"/>
</dbReference>
<protein>
    <recommendedName>
        <fullName evidence="4">DUF4154 domain-containing protein</fullName>
    </recommendedName>
</protein>
<proteinExistence type="predicted"/>